<sequence length="44" mass="4861">MSLSIAWRQVAMASQEETSQLATAGDLKNGARRHLATDTQNRVF</sequence>
<organism evidence="1 2">
    <name type="scientific">Trifolium medium</name>
    <dbReference type="NCBI Taxonomy" id="97028"/>
    <lineage>
        <taxon>Eukaryota</taxon>
        <taxon>Viridiplantae</taxon>
        <taxon>Streptophyta</taxon>
        <taxon>Embryophyta</taxon>
        <taxon>Tracheophyta</taxon>
        <taxon>Spermatophyta</taxon>
        <taxon>Magnoliopsida</taxon>
        <taxon>eudicotyledons</taxon>
        <taxon>Gunneridae</taxon>
        <taxon>Pentapetalae</taxon>
        <taxon>rosids</taxon>
        <taxon>fabids</taxon>
        <taxon>Fabales</taxon>
        <taxon>Fabaceae</taxon>
        <taxon>Papilionoideae</taxon>
        <taxon>50 kb inversion clade</taxon>
        <taxon>NPAAA clade</taxon>
        <taxon>Hologalegina</taxon>
        <taxon>IRL clade</taxon>
        <taxon>Trifolieae</taxon>
        <taxon>Trifolium</taxon>
    </lineage>
</organism>
<dbReference type="AlphaFoldDB" id="A0A392V830"/>
<dbReference type="Proteomes" id="UP000265520">
    <property type="component" value="Unassembled WGS sequence"/>
</dbReference>
<name>A0A392V830_9FABA</name>
<protein>
    <submittedName>
        <fullName evidence="1">Uncharacterized protein</fullName>
    </submittedName>
</protein>
<accession>A0A392V830</accession>
<evidence type="ECO:0000313" key="2">
    <source>
        <dbReference type="Proteomes" id="UP000265520"/>
    </source>
</evidence>
<keyword evidence="2" id="KW-1185">Reference proteome</keyword>
<feature type="non-terminal residue" evidence="1">
    <location>
        <position position="44"/>
    </location>
</feature>
<evidence type="ECO:0000313" key="1">
    <source>
        <dbReference type="EMBL" id="MCI83419.1"/>
    </source>
</evidence>
<dbReference type="EMBL" id="LXQA011066576">
    <property type="protein sequence ID" value="MCI83419.1"/>
    <property type="molecule type" value="Genomic_DNA"/>
</dbReference>
<reference evidence="1 2" key="1">
    <citation type="journal article" date="2018" name="Front. Plant Sci.">
        <title>Red Clover (Trifolium pratense) and Zigzag Clover (T. medium) - A Picture of Genomic Similarities and Differences.</title>
        <authorList>
            <person name="Dluhosova J."/>
            <person name="Istvanek J."/>
            <person name="Nedelnik J."/>
            <person name="Repkova J."/>
        </authorList>
    </citation>
    <scope>NUCLEOTIDE SEQUENCE [LARGE SCALE GENOMIC DNA]</scope>
    <source>
        <strain evidence="2">cv. 10/8</strain>
        <tissue evidence="1">Leaf</tissue>
    </source>
</reference>
<comment type="caution">
    <text evidence="1">The sequence shown here is derived from an EMBL/GenBank/DDBJ whole genome shotgun (WGS) entry which is preliminary data.</text>
</comment>
<proteinExistence type="predicted"/>